<sequence>MDAGYKHFSHAHNLIMHQVHETAKMSCSGCNSLVIGTIFVCSPCNFTLHEQCFRATRSLKHPSHPSHPLTLVPYPTYPSNSFYCNSCKITGTGLSYSCSACEFDLHVHCAYSISGAANSHQPSIINSVNYHSLANRTHGQEMVSQGGWNSHLAQNVYVPTNSQNQNTSVQHSYMHAQHVGFASAQTSTQNSITNPQYSSMAPNMRVEEGVSIKDSDLEHIRMNQLRLEIAREEYRIAAIINNITGVTCTHKDILGETEMDQGYKHFSHSHNLIMHQMPEGVEISCSGCNSSGTNTVYVCWQCNFFLHEQCYRATRSLKHPSHPFHPLTLVPYPTYPSNSFYCNSCKIIGTGFSYSCADCEFDLHVQCAFSISGVPSFQTAHQYPTSYYNPEQELAPPGWNGQNINMAHSIPFVSVPYSLSNPPTATPNPYVAPSAHSVSIPNPITREQYHSTGQDLAYVSIPPDRQNYPSVSVPTSSHNSIAGAQYFSMAQTGPSVSIPTSSQNSITGTQYPSMPQNGTSVSIPTSSQNPIAGAQCSSTTDHTEPSVTIPINSQNSNTGTENGPSVSIPTSVQNPVTRVQYPSLVQDVASVSVSVPTKNQSPITSTQNSNMAQKIASISIPAASPDNQPESHVESGQNQSSGKGIMHFSHPHNLCIVNLKDEENEVACSGCEENLIGKGYSCVEPKCDFHLHESCFHLKKEIQHKSHPEHPLTLLSLAPYNNENGEFTCNACFSDGTGFTYHCSICKFDLHVQCVSLPETVERNDHEHVLELFFSCPKKGEEEFSCNVCHGEVQKDRWAYYCESCDYCTHLGCVDCEECEGDSVLDAQMQLHRLQLQMEMTRQHAQLVASMGASLLSLV</sequence>
<gene>
    <name evidence="1" type="ORF">L6452_20059</name>
</gene>
<dbReference type="Proteomes" id="UP001055879">
    <property type="component" value="Linkage Group LG06"/>
</dbReference>
<dbReference type="EMBL" id="CM042052">
    <property type="protein sequence ID" value="KAI3719165.1"/>
    <property type="molecule type" value="Genomic_DNA"/>
</dbReference>
<organism evidence="1 2">
    <name type="scientific">Arctium lappa</name>
    <name type="common">Greater burdock</name>
    <name type="synonym">Lappa major</name>
    <dbReference type="NCBI Taxonomy" id="4217"/>
    <lineage>
        <taxon>Eukaryota</taxon>
        <taxon>Viridiplantae</taxon>
        <taxon>Streptophyta</taxon>
        <taxon>Embryophyta</taxon>
        <taxon>Tracheophyta</taxon>
        <taxon>Spermatophyta</taxon>
        <taxon>Magnoliopsida</taxon>
        <taxon>eudicotyledons</taxon>
        <taxon>Gunneridae</taxon>
        <taxon>Pentapetalae</taxon>
        <taxon>asterids</taxon>
        <taxon>campanulids</taxon>
        <taxon>Asterales</taxon>
        <taxon>Asteraceae</taxon>
        <taxon>Carduoideae</taxon>
        <taxon>Cardueae</taxon>
        <taxon>Arctiinae</taxon>
        <taxon>Arctium</taxon>
    </lineage>
</organism>
<protein>
    <submittedName>
        <fullName evidence="1">Uncharacterized protein</fullName>
    </submittedName>
</protein>
<proteinExistence type="predicted"/>
<evidence type="ECO:0000313" key="1">
    <source>
        <dbReference type="EMBL" id="KAI3719165.1"/>
    </source>
</evidence>
<comment type="caution">
    <text evidence="1">The sequence shown here is derived from an EMBL/GenBank/DDBJ whole genome shotgun (WGS) entry which is preliminary data.</text>
</comment>
<name>A0ACB9BAD3_ARCLA</name>
<reference evidence="1 2" key="2">
    <citation type="journal article" date="2022" name="Mol. Ecol. Resour.">
        <title>The genomes of chicory, endive, great burdock and yacon provide insights into Asteraceae paleo-polyploidization history and plant inulin production.</title>
        <authorList>
            <person name="Fan W."/>
            <person name="Wang S."/>
            <person name="Wang H."/>
            <person name="Wang A."/>
            <person name="Jiang F."/>
            <person name="Liu H."/>
            <person name="Zhao H."/>
            <person name="Xu D."/>
            <person name="Zhang Y."/>
        </authorList>
    </citation>
    <scope>NUCLEOTIDE SEQUENCE [LARGE SCALE GENOMIC DNA]</scope>
    <source>
        <strain evidence="2">cv. Niubang</strain>
    </source>
</reference>
<reference evidence="2" key="1">
    <citation type="journal article" date="2022" name="Mol. Ecol. Resour.">
        <title>The genomes of chicory, endive, great burdock and yacon provide insights into Asteraceae palaeo-polyploidization history and plant inulin production.</title>
        <authorList>
            <person name="Fan W."/>
            <person name="Wang S."/>
            <person name="Wang H."/>
            <person name="Wang A."/>
            <person name="Jiang F."/>
            <person name="Liu H."/>
            <person name="Zhao H."/>
            <person name="Xu D."/>
            <person name="Zhang Y."/>
        </authorList>
    </citation>
    <scope>NUCLEOTIDE SEQUENCE [LARGE SCALE GENOMIC DNA]</scope>
    <source>
        <strain evidence="2">cv. Niubang</strain>
    </source>
</reference>
<keyword evidence="2" id="KW-1185">Reference proteome</keyword>
<accession>A0ACB9BAD3</accession>
<evidence type="ECO:0000313" key="2">
    <source>
        <dbReference type="Proteomes" id="UP001055879"/>
    </source>
</evidence>